<keyword evidence="2" id="KW-0560">Oxidoreductase</keyword>
<dbReference type="PRINTS" id="PR00080">
    <property type="entry name" value="SDRFAMILY"/>
</dbReference>
<gene>
    <name evidence="5" type="ORF">EOD40_14505</name>
</gene>
<evidence type="ECO:0000259" key="4">
    <source>
        <dbReference type="SMART" id="SM00822"/>
    </source>
</evidence>
<sequence>MKTTNNTVLISGGSAGIGFEIAKLLSEKGNHVIITGRNEERLNQAAAKLKNVTAILSDVSNAKDVERLVEQINNDFPNLNIVINNAGRALVYDIAAENVNAYEKAEDEMLTNYLSVIRLNEKLLPLLKKQEAAAIVNVSSVVAFVPGSLVTYSASKAALHSYTQSLRLALKQETKVAVFELMPPLVDTELSAAIGGKNGISPTVVAEQFVAGLEQNEYEIRVGQTEDIYRLYLSSPEDALQLMNQRRVQEINS</sequence>
<comment type="caution">
    <text evidence="5">The sequence shown here is derived from an EMBL/GenBank/DDBJ whole genome shotgun (WGS) entry which is preliminary data.</text>
</comment>
<dbReference type="PANTHER" id="PTHR44196">
    <property type="entry name" value="DEHYDROGENASE/REDUCTASE SDR FAMILY MEMBER 7B"/>
    <property type="match status" value="1"/>
</dbReference>
<feature type="domain" description="Ketoreductase" evidence="4">
    <location>
        <begin position="6"/>
        <end position="188"/>
    </location>
</feature>
<dbReference type="Proteomes" id="UP000285211">
    <property type="component" value="Unassembled WGS sequence"/>
</dbReference>
<dbReference type="EMBL" id="SACJ01000010">
    <property type="protein sequence ID" value="RVT73452.1"/>
    <property type="molecule type" value="Genomic_DNA"/>
</dbReference>
<evidence type="ECO:0000256" key="3">
    <source>
        <dbReference type="RuleBase" id="RU000363"/>
    </source>
</evidence>
<comment type="similarity">
    <text evidence="1 3">Belongs to the short-chain dehydrogenases/reductases (SDR) family.</text>
</comment>
<dbReference type="RefSeq" id="WP_128196735.1">
    <property type="nucleotide sequence ID" value="NZ_SACJ01000010.1"/>
</dbReference>
<dbReference type="OrthoDB" id="9810734at2"/>
<proteinExistence type="inferred from homology"/>
<dbReference type="SUPFAM" id="SSF51735">
    <property type="entry name" value="NAD(P)-binding Rossmann-fold domains"/>
    <property type="match status" value="1"/>
</dbReference>
<dbReference type="GO" id="GO:0016491">
    <property type="term" value="F:oxidoreductase activity"/>
    <property type="evidence" value="ECO:0007669"/>
    <property type="project" value="UniProtKB-KW"/>
</dbReference>
<dbReference type="PROSITE" id="PS00061">
    <property type="entry name" value="ADH_SHORT"/>
    <property type="match status" value="1"/>
</dbReference>
<dbReference type="PANTHER" id="PTHR44196:SF1">
    <property type="entry name" value="DEHYDROGENASE_REDUCTASE SDR FAMILY MEMBER 7B"/>
    <property type="match status" value="1"/>
</dbReference>
<dbReference type="InterPro" id="IPR002347">
    <property type="entry name" value="SDR_fam"/>
</dbReference>
<evidence type="ECO:0000256" key="2">
    <source>
        <dbReference type="ARBA" id="ARBA00023002"/>
    </source>
</evidence>
<dbReference type="InterPro" id="IPR036291">
    <property type="entry name" value="NAD(P)-bd_dom_sf"/>
</dbReference>
<dbReference type="AlphaFoldDB" id="A0A437KPM7"/>
<dbReference type="SMART" id="SM00822">
    <property type="entry name" value="PKS_KR"/>
    <property type="match status" value="1"/>
</dbReference>
<evidence type="ECO:0000256" key="1">
    <source>
        <dbReference type="ARBA" id="ARBA00006484"/>
    </source>
</evidence>
<name>A0A437KPM7_9FLAO</name>
<dbReference type="Gene3D" id="3.40.50.720">
    <property type="entry name" value="NAD(P)-binding Rossmann-like Domain"/>
    <property type="match status" value="1"/>
</dbReference>
<evidence type="ECO:0000313" key="6">
    <source>
        <dbReference type="Proteomes" id="UP000285211"/>
    </source>
</evidence>
<dbReference type="Pfam" id="PF00106">
    <property type="entry name" value="adh_short"/>
    <property type="match status" value="1"/>
</dbReference>
<keyword evidence="6" id="KW-1185">Reference proteome</keyword>
<protein>
    <submittedName>
        <fullName evidence="5">SDR family NAD(P)-dependent oxidoreductase</fullName>
    </submittedName>
</protein>
<dbReference type="PRINTS" id="PR00081">
    <property type="entry name" value="GDHRDH"/>
</dbReference>
<reference evidence="5 6" key="1">
    <citation type="submission" date="2019-01" db="EMBL/GenBank/DDBJ databases">
        <authorList>
            <person name="Chen W.-M."/>
        </authorList>
    </citation>
    <scope>NUCLEOTIDE SEQUENCE [LARGE SCALE GENOMIC DNA]</scope>
    <source>
        <strain evidence="5 6">BBQ-12</strain>
    </source>
</reference>
<dbReference type="InterPro" id="IPR020904">
    <property type="entry name" value="Sc_DH/Rdtase_CS"/>
</dbReference>
<dbReference type="InterPro" id="IPR057326">
    <property type="entry name" value="KR_dom"/>
</dbReference>
<evidence type="ECO:0000313" key="5">
    <source>
        <dbReference type="EMBL" id="RVT73452.1"/>
    </source>
</evidence>
<dbReference type="GO" id="GO:0016020">
    <property type="term" value="C:membrane"/>
    <property type="evidence" value="ECO:0007669"/>
    <property type="project" value="TreeGrafter"/>
</dbReference>
<accession>A0A437KPM7</accession>
<organism evidence="5 6">
    <name type="scientific">Flavobacterium sufflavum</name>
    <dbReference type="NCBI Taxonomy" id="1921138"/>
    <lineage>
        <taxon>Bacteria</taxon>
        <taxon>Pseudomonadati</taxon>
        <taxon>Bacteroidota</taxon>
        <taxon>Flavobacteriia</taxon>
        <taxon>Flavobacteriales</taxon>
        <taxon>Flavobacteriaceae</taxon>
        <taxon>Flavobacterium</taxon>
    </lineage>
</organism>